<dbReference type="InterPro" id="IPR017853">
    <property type="entry name" value="GH"/>
</dbReference>
<sequence>MSLFRVLLFSILPMIALGQMFVESYWESWVLKDYPDDYCALLKDVPASPIGSTFGANYIDIAFGDYSGGFGGVEVNDSVIREGIEAIHAKGGKVKIAYGGALYSMQIYIQNQMQAMAFAQSLKDVKDNFGIDGVDFDVEDGGVDGQLQMEVMKAVRATCGDDFHISYTLPCLSSQFEPWTSTLVLSHQYLDAVNVMAYDYYWPGYSFDQDIAVLEGLGIPRSKMVFGLMPGHHDAGNEYTSLDEALNSTRFAKSSGLAGMMTWDINRDCDQRKGYPQGDDNLFQTGLPPATFLNTISAEINNGN</sequence>
<reference evidence="7 8" key="1">
    <citation type="journal article" date="2018" name="Nat. Ecol. Evol.">
        <title>Genomic signatures of mitonuclear coevolution across populations of Tigriopus californicus.</title>
        <authorList>
            <person name="Barreto F.S."/>
            <person name="Watson E.T."/>
            <person name="Lima T.G."/>
            <person name="Willett C.S."/>
            <person name="Edmands S."/>
            <person name="Li W."/>
            <person name="Burton R.S."/>
        </authorList>
    </citation>
    <scope>NUCLEOTIDE SEQUENCE [LARGE SCALE GENOMIC DNA]</scope>
    <source>
        <strain evidence="7 8">San Diego</strain>
    </source>
</reference>
<feature type="signal peptide" evidence="5">
    <location>
        <begin position="1"/>
        <end position="18"/>
    </location>
</feature>
<dbReference type="Gene3D" id="3.20.20.80">
    <property type="entry name" value="Glycosidases"/>
    <property type="match status" value="1"/>
</dbReference>
<evidence type="ECO:0000256" key="5">
    <source>
        <dbReference type="SAM" id="SignalP"/>
    </source>
</evidence>
<keyword evidence="1 3" id="KW-0378">Hydrolase</keyword>
<proteinExistence type="inferred from homology"/>
<dbReference type="AlphaFoldDB" id="A0A553NV96"/>
<dbReference type="GO" id="GO:0004568">
    <property type="term" value="F:chitinase activity"/>
    <property type="evidence" value="ECO:0007669"/>
    <property type="project" value="UniProtKB-ARBA"/>
</dbReference>
<dbReference type="Pfam" id="PF00704">
    <property type="entry name" value="Glyco_hydro_18"/>
    <property type="match status" value="1"/>
</dbReference>
<evidence type="ECO:0000256" key="1">
    <source>
        <dbReference type="ARBA" id="ARBA00022801"/>
    </source>
</evidence>
<dbReference type="PROSITE" id="PS01095">
    <property type="entry name" value="GH18_1"/>
    <property type="match status" value="1"/>
</dbReference>
<keyword evidence="8" id="KW-1185">Reference proteome</keyword>
<evidence type="ECO:0000256" key="4">
    <source>
        <dbReference type="RuleBase" id="RU004453"/>
    </source>
</evidence>
<protein>
    <recommendedName>
        <fullName evidence="6">GH18 domain-containing protein</fullName>
    </recommendedName>
</protein>
<comment type="similarity">
    <text evidence="4">Belongs to the glycosyl hydrolase 18 family.</text>
</comment>
<comment type="caution">
    <text evidence="7">The sequence shown here is derived from an EMBL/GenBank/DDBJ whole genome shotgun (WGS) entry which is preliminary data.</text>
</comment>
<dbReference type="PROSITE" id="PS51910">
    <property type="entry name" value="GH18_2"/>
    <property type="match status" value="1"/>
</dbReference>
<dbReference type="InterPro" id="IPR052750">
    <property type="entry name" value="GH18_Chitinase"/>
</dbReference>
<dbReference type="EMBL" id="VCGU01000010">
    <property type="protein sequence ID" value="TRY69348.1"/>
    <property type="molecule type" value="Genomic_DNA"/>
</dbReference>
<gene>
    <name evidence="7" type="ORF">TCAL_06924</name>
</gene>
<feature type="domain" description="GH18" evidence="6">
    <location>
        <begin position="20"/>
        <end position="303"/>
    </location>
</feature>
<dbReference type="InterPro" id="IPR001579">
    <property type="entry name" value="Glyco_hydro_18_chit_AS"/>
</dbReference>
<dbReference type="PANTHER" id="PTHR42976">
    <property type="entry name" value="BIFUNCTIONAL CHITINASE/LYSOZYME-RELATED"/>
    <property type="match status" value="1"/>
</dbReference>
<dbReference type="InterPro" id="IPR001223">
    <property type="entry name" value="Glyco_hydro18_cat"/>
</dbReference>
<evidence type="ECO:0000259" key="6">
    <source>
        <dbReference type="PROSITE" id="PS51910"/>
    </source>
</evidence>
<dbReference type="SUPFAM" id="SSF51445">
    <property type="entry name" value="(Trans)glycosidases"/>
    <property type="match status" value="1"/>
</dbReference>
<dbReference type="PANTHER" id="PTHR42976:SF1">
    <property type="entry name" value="GH18 DOMAIN-CONTAINING PROTEIN-RELATED"/>
    <property type="match status" value="1"/>
</dbReference>
<dbReference type="GO" id="GO:0006032">
    <property type="term" value="P:chitin catabolic process"/>
    <property type="evidence" value="ECO:0007669"/>
    <property type="project" value="UniProtKB-ARBA"/>
</dbReference>
<feature type="chain" id="PRO_5022029333" description="GH18 domain-containing protein" evidence="5">
    <location>
        <begin position="19"/>
        <end position="304"/>
    </location>
</feature>
<dbReference type="Proteomes" id="UP000318571">
    <property type="component" value="Chromosome 1"/>
</dbReference>
<evidence type="ECO:0000313" key="8">
    <source>
        <dbReference type="Proteomes" id="UP000318571"/>
    </source>
</evidence>
<evidence type="ECO:0000256" key="3">
    <source>
        <dbReference type="RuleBase" id="RU000489"/>
    </source>
</evidence>
<evidence type="ECO:0000256" key="2">
    <source>
        <dbReference type="ARBA" id="ARBA00023295"/>
    </source>
</evidence>
<organism evidence="7 8">
    <name type="scientific">Tigriopus californicus</name>
    <name type="common">Marine copepod</name>
    <dbReference type="NCBI Taxonomy" id="6832"/>
    <lineage>
        <taxon>Eukaryota</taxon>
        <taxon>Metazoa</taxon>
        <taxon>Ecdysozoa</taxon>
        <taxon>Arthropoda</taxon>
        <taxon>Crustacea</taxon>
        <taxon>Multicrustacea</taxon>
        <taxon>Hexanauplia</taxon>
        <taxon>Copepoda</taxon>
        <taxon>Harpacticoida</taxon>
        <taxon>Harpacticidae</taxon>
        <taxon>Tigriopus</taxon>
    </lineage>
</organism>
<name>A0A553NV96_TIGCA</name>
<evidence type="ECO:0000313" key="7">
    <source>
        <dbReference type="EMBL" id="TRY69348.1"/>
    </source>
</evidence>
<keyword evidence="5" id="KW-0732">Signal</keyword>
<dbReference type="GO" id="GO:0005975">
    <property type="term" value="P:carbohydrate metabolic process"/>
    <property type="evidence" value="ECO:0007669"/>
    <property type="project" value="InterPro"/>
</dbReference>
<keyword evidence="2 3" id="KW-0326">Glycosidase</keyword>
<accession>A0A553NV96</accession>